<dbReference type="OrthoDB" id="9815782at2"/>
<keyword evidence="6" id="KW-1003">Cell membrane</keyword>
<dbReference type="CDD" id="cd06530">
    <property type="entry name" value="S26_SPase_I"/>
    <property type="match status" value="1"/>
</dbReference>
<evidence type="ECO:0000256" key="14">
    <source>
        <dbReference type="RuleBase" id="RU362042"/>
    </source>
</evidence>
<dbReference type="InterPro" id="IPR000223">
    <property type="entry name" value="Pept_S26A_signal_pept_1"/>
</dbReference>
<keyword evidence="10 13" id="KW-1133">Transmembrane helix</keyword>
<dbReference type="RefSeq" id="WP_158350521.1">
    <property type="nucleotide sequence ID" value="NZ_CP032999.1"/>
</dbReference>
<dbReference type="PROSITE" id="PS00760">
    <property type="entry name" value="SPASE_I_2"/>
    <property type="match status" value="1"/>
</dbReference>
<dbReference type="Proteomes" id="UP000298685">
    <property type="component" value="Chromosome"/>
</dbReference>
<dbReference type="PROSITE" id="PS00761">
    <property type="entry name" value="SPASE_I_3"/>
    <property type="match status" value="1"/>
</dbReference>
<evidence type="ECO:0000313" key="16">
    <source>
        <dbReference type="EMBL" id="QCI25974.1"/>
    </source>
</evidence>
<dbReference type="InterPro" id="IPR019756">
    <property type="entry name" value="Pept_S26A_signal_pept_1_Ser-AS"/>
</dbReference>
<dbReference type="GO" id="GO:0009003">
    <property type="term" value="F:signal peptidase activity"/>
    <property type="evidence" value="ECO:0007669"/>
    <property type="project" value="UniProtKB-EC"/>
</dbReference>
<dbReference type="InterPro" id="IPR019758">
    <property type="entry name" value="Pept_S26A_signal_pept_1_CS"/>
</dbReference>
<dbReference type="NCBIfam" id="TIGR02227">
    <property type="entry name" value="sigpep_I_bact"/>
    <property type="match status" value="1"/>
</dbReference>
<evidence type="ECO:0000313" key="17">
    <source>
        <dbReference type="Proteomes" id="UP000298685"/>
    </source>
</evidence>
<evidence type="ECO:0000256" key="4">
    <source>
        <dbReference type="ARBA" id="ARBA00013208"/>
    </source>
</evidence>
<feature type="domain" description="Peptidase S26" evidence="15">
    <location>
        <begin position="59"/>
        <end position="294"/>
    </location>
</feature>
<dbReference type="EC" id="3.4.21.89" evidence="4 13"/>
<dbReference type="AlphaFoldDB" id="A0A4D6YJ08"/>
<dbReference type="PROSITE" id="PS00501">
    <property type="entry name" value="SPASE_I_1"/>
    <property type="match status" value="1"/>
</dbReference>
<keyword evidence="9 13" id="KW-0378">Hydrolase</keyword>
<dbReference type="GO" id="GO:0006465">
    <property type="term" value="P:signal peptide processing"/>
    <property type="evidence" value="ECO:0007669"/>
    <property type="project" value="InterPro"/>
</dbReference>
<evidence type="ECO:0000256" key="5">
    <source>
        <dbReference type="ARBA" id="ARBA00019232"/>
    </source>
</evidence>
<dbReference type="GO" id="GO:0004252">
    <property type="term" value="F:serine-type endopeptidase activity"/>
    <property type="evidence" value="ECO:0007669"/>
    <property type="project" value="InterPro"/>
</dbReference>
<evidence type="ECO:0000256" key="6">
    <source>
        <dbReference type="ARBA" id="ARBA00022475"/>
    </source>
</evidence>
<feature type="active site" evidence="12">
    <location>
        <position position="86"/>
    </location>
</feature>
<dbReference type="InterPro" id="IPR019757">
    <property type="entry name" value="Pept_S26A_signal_pept_1_Lys-AS"/>
</dbReference>
<comment type="similarity">
    <text evidence="3 14">Belongs to the peptidase S26 family.</text>
</comment>
<feature type="transmembrane region" description="Helical" evidence="13">
    <location>
        <begin position="62"/>
        <end position="82"/>
    </location>
</feature>
<comment type="catalytic activity">
    <reaction evidence="1 13">
        <text>Cleavage of hydrophobic, N-terminal signal or leader sequences from secreted and periplasmic proteins.</text>
        <dbReference type="EC" id="3.4.21.89"/>
    </reaction>
</comment>
<dbReference type="InterPro" id="IPR019766">
    <property type="entry name" value="Sign_pep_all-beta_subdom"/>
</dbReference>
<accession>A0A4D6YJ08</accession>
<evidence type="ECO:0000256" key="7">
    <source>
        <dbReference type="ARBA" id="ARBA00022670"/>
    </source>
</evidence>
<dbReference type="PRINTS" id="PR00727">
    <property type="entry name" value="LEADERPTASE"/>
</dbReference>
<dbReference type="SUPFAM" id="SSF51306">
    <property type="entry name" value="LexA/Signal peptidase"/>
    <property type="match status" value="1"/>
</dbReference>
<dbReference type="PANTHER" id="PTHR43390">
    <property type="entry name" value="SIGNAL PEPTIDASE I"/>
    <property type="match status" value="1"/>
</dbReference>
<dbReference type="Gene3D" id="2.10.109.10">
    <property type="entry name" value="Umud Fragment, subunit A"/>
    <property type="match status" value="1"/>
</dbReference>
<evidence type="ECO:0000256" key="3">
    <source>
        <dbReference type="ARBA" id="ARBA00009370"/>
    </source>
</evidence>
<comment type="subcellular location">
    <subcellularLocation>
        <location evidence="2">Cell membrane</location>
        <topology evidence="2">Multi-pass membrane protein</topology>
    </subcellularLocation>
    <subcellularLocation>
        <location evidence="14">Membrane</location>
        <topology evidence="14">Multi-pass membrane protein</topology>
    </subcellularLocation>
</comment>
<reference evidence="16 17" key="1">
    <citation type="submission" date="2018-10" db="EMBL/GenBank/DDBJ databases">
        <title>Comparative functional genomics of the obligate endosymbiont Buchnera aphidicola.</title>
        <authorList>
            <person name="Chong R.A."/>
        </authorList>
    </citation>
    <scope>NUCLEOTIDE SEQUENCE [LARGE SCALE GENOMIC DNA]</scope>
    <source>
        <strain evidence="16 17">Ska</strain>
    </source>
</reference>
<proteinExistence type="inferred from homology"/>
<evidence type="ECO:0000256" key="8">
    <source>
        <dbReference type="ARBA" id="ARBA00022692"/>
    </source>
</evidence>
<dbReference type="NCBIfam" id="NF008114">
    <property type="entry name" value="PRK10861.1"/>
    <property type="match status" value="1"/>
</dbReference>
<gene>
    <name evidence="16" type="ORF">D9V78_00905</name>
</gene>
<dbReference type="Gene3D" id="2.170.230.10">
    <property type="match status" value="1"/>
</dbReference>
<dbReference type="Pfam" id="PF10502">
    <property type="entry name" value="Peptidase_S26"/>
    <property type="match status" value="1"/>
</dbReference>
<dbReference type="PANTHER" id="PTHR43390:SF1">
    <property type="entry name" value="CHLOROPLAST PROCESSING PEPTIDASE"/>
    <property type="match status" value="1"/>
</dbReference>
<evidence type="ECO:0000256" key="10">
    <source>
        <dbReference type="ARBA" id="ARBA00022989"/>
    </source>
</evidence>
<organism evidence="16 17">
    <name type="scientific">Buchnera aphidicola</name>
    <name type="common">Sarucallis kahawaluokalani</name>
    <dbReference type="NCBI Taxonomy" id="1241878"/>
    <lineage>
        <taxon>Bacteria</taxon>
        <taxon>Pseudomonadati</taxon>
        <taxon>Pseudomonadota</taxon>
        <taxon>Gammaproteobacteria</taxon>
        <taxon>Enterobacterales</taxon>
        <taxon>Erwiniaceae</taxon>
        <taxon>Buchnera</taxon>
    </lineage>
</organism>
<evidence type="ECO:0000256" key="11">
    <source>
        <dbReference type="ARBA" id="ARBA00023136"/>
    </source>
</evidence>
<name>A0A4D6YJ08_9GAMM</name>
<dbReference type="GO" id="GO:0005886">
    <property type="term" value="C:plasma membrane"/>
    <property type="evidence" value="ECO:0007669"/>
    <property type="project" value="UniProtKB-SubCell"/>
</dbReference>
<evidence type="ECO:0000256" key="13">
    <source>
        <dbReference type="RuleBase" id="RU003993"/>
    </source>
</evidence>
<keyword evidence="8 13" id="KW-0812">Transmembrane</keyword>
<dbReference type="InterPro" id="IPR036286">
    <property type="entry name" value="LexA/Signal_pep-like_sf"/>
</dbReference>
<feature type="active site" evidence="12">
    <location>
        <position position="141"/>
    </location>
</feature>
<evidence type="ECO:0000256" key="2">
    <source>
        <dbReference type="ARBA" id="ARBA00004651"/>
    </source>
</evidence>
<dbReference type="InterPro" id="IPR019533">
    <property type="entry name" value="Peptidase_S26"/>
</dbReference>
<evidence type="ECO:0000256" key="1">
    <source>
        <dbReference type="ARBA" id="ARBA00000677"/>
    </source>
</evidence>
<sequence>MNDTLLGILSISLFITGLFWLAEKIFYVKKKSFQDNLEFQKTYILNNKKYNKRCFFQKISSFFPVLFLVFIVRCFCCESFYIPSESMIPTLLPGDYIIVKKYFYGIKNPFTGNFITKYHNIKRGDIVVFKFPKNKNQNFVKRIIGLPGDKIIYDPINQIITIYEKYNQKNIKEKIFFQQYIFKKYDSNITTENQNLKKNISCINKIKKNDNILHDNCMIYKENIDHYKYHILISHANQKIKKKYFLQITQPKNTWIIPPKNYFVLGDNRNNSYDSRFWGFVPENNIIGKVDYIWMSFNQKANQYPTNINLHRIGKTN</sequence>
<dbReference type="EMBL" id="CP032999">
    <property type="protein sequence ID" value="QCI25974.1"/>
    <property type="molecule type" value="Genomic_DNA"/>
</dbReference>
<protein>
    <recommendedName>
        <fullName evidence="5 13">Signal peptidase I</fullName>
        <ecNumber evidence="4 13">3.4.21.89</ecNumber>
    </recommendedName>
</protein>
<evidence type="ECO:0000259" key="15">
    <source>
        <dbReference type="Pfam" id="PF10502"/>
    </source>
</evidence>
<keyword evidence="7 13" id="KW-0645">Protease</keyword>
<evidence type="ECO:0000256" key="12">
    <source>
        <dbReference type="PIRSR" id="PIRSR600223-1"/>
    </source>
</evidence>
<evidence type="ECO:0000256" key="9">
    <source>
        <dbReference type="ARBA" id="ARBA00022801"/>
    </source>
</evidence>
<feature type="transmembrane region" description="Helical" evidence="13">
    <location>
        <begin position="6"/>
        <end position="22"/>
    </location>
</feature>
<keyword evidence="11 13" id="KW-0472">Membrane</keyword>